<gene>
    <name evidence="2" type="ORF">PCON_13530</name>
</gene>
<dbReference type="AlphaFoldDB" id="U4LKP9"/>
<feature type="region of interest" description="Disordered" evidence="1">
    <location>
        <begin position="39"/>
        <end position="100"/>
    </location>
</feature>
<evidence type="ECO:0000256" key="1">
    <source>
        <dbReference type="SAM" id="MobiDB-lite"/>
    </source>
</evidence>
<reference evidence="2 3" key="1">
    <citation type="journal article" date="2013" name="PLoS Genet.">
        <title>The genome and development-dependent transcriptomes of Pyronema confluens: a window into fungal evolution.</title>
        <authorList>
            <person name="Traeger S."/>
            <person name="Altegoer F."/>
            <person name="Freitag M."/>
            <person name="Gabaldon T."/>
            <person name="Kempken F."/>
            <person name="Kumar A."/>
            <person name="Marcet-Houben M."/>
            <person name="Poggeler S."/>
            <person name="Stajich J.E."/>
            <person name="Nowrousian M."/>
        </authorList>
    </citation>
    <scope>NUCLEOTIDE SEQUENCE [LARGE SCALE GENOMIC DNA]</scope>
    <source>
        <strain evidence="3">CBS 100304</strain>
        <tissue evidence="2">Vegetative mycelium</tissue>
    </source>
</reference>
<dbReference type="OrthoDB" id="4586300at2759"/>
<evidence type="ECO:0000313" key="3">
    <source>
        <dbReference type="Proteomes" id="UP000018144"/>
    </source>
</evidence>
<organism evidence="2 3">
    <name type="scientific">Pyronema omphalodes (strain CBS 100304)</name>
    <name type="common">Pyronema confluens</name>
    <dbReference type="NCBI Taxonomy" id="1076935"/>
    <lineage>
        <taxon>Eukaryota</taxon>
        <taxon>Fungi</taxon>
        <taxon>Dikarya</taxon>
        <taxon>Ascomycota</taxon>
        <taxon>Pezizomycotina</taxon>
        <taxon>Pezizomycetes</taxon>
        <taxon>Pezizales</taxon>
        <taxon>Pyronemataceae</taxon>
        <taxon>Pyronema</taxon>
    </lineage>
</organism>
<name>U4LKP9_PYROM</name>
<feature type="compositionally biased region" description="Polar residues" evidence="1">
    <location>
        <begin position="67"/>
        <end position="85"/>
    </location>
</feature>
<evidence type="ECO:0000313" key="2">
    <source>
        <dbReference type="EMBL" id="CCX32679.1"/>
    </source>
</evidence>
<proteinExistence type="predicted"/>
<sequence>MSPPPERDPPVNPPREPFFQTVRRFSDQHFSSLLHSLIGLPSSITPPATSGWIDDDGSNARGAARGTSHSSARPNTKPDGNSETPGSSSGSSNAAKREMISFEIPSPFEVLKTVEQAHTEIFRSLMSPPPSVHQQHHQQQTELDYYNFFESQFRKQGAGQESQGTSQESLQISQTSQTSQSQSQSQSQPSEMQSMQAMQSMQTTQTTQAIQEAPTQGQGKRIIETYSETRTMTDSTGVTKTRQVEVRRFSDGSEERKEGERTIMPMAGDSGRITEA</sequence>
<feature type="region of interest" description="Disordered" evidence="1">
    <location>
        <begin position="155"/>
        <end position="276"/>
    </location>
</feature>
<feature type="compositionally biased region" description="Polar residues" evidence="1">
    <location>
        <begin position="226"/>
        <end position="241"/>
    </location>
</feature>
<dbReference type="Proteomes" id="UP000018144">
    <property type="component" value="Unassembled WGS sequence"/>
</dbReference>
<feature type="compositionally biased region" description="Basic and acidic residues" evidence="1">
    <location>
        <begin position="242"/>
        <end position="261"/>
    </location>
</feature>
<feature type="compositionally biased region" description="Low complexity" evidence="1">
    <location>
        <begin position="165"/>
        <end position="216"/>
    </location>
</feature>
<keyword evidence="3" id="KW-1185">Reference proteome</keyword>
<protein>
    <submittedName>
        <fullName evidence="2">Uncharacterized protein</fullName>
    </submittedName>
</protein>
<accession>U4LKP9</accession>
<dbReference type="EMBL" id="HF935906">
    <property type="protein sequence ID" value="CCX32679.1"/>
    <property type="molecule type" value="Genomic_DNA"/>
</dbReference>